<gene>
    <name evidence="1" type="ORF">METZ01_LOCUS458502</name>
</gene>
<feature type="non-terminal residue" evidence="1">
    <location>
        <position position="1"/>
    </location>
</feature>
<reference evidence="1" key="1">
    <citation type="submission" date="2018-05" db="EMBL/GenBank/DDBJ databases">
        <authorList>
            <person name="Lanie J.A."/>
            <person name="Ng W.-L."/>
            <person name="Kazmierczak K.M."/>
            <person name="Andrzejewski T.M."/>
            <person name="Davidsen T.M."/>
            <person name="Wayne K.J."/>
            <person name="Tettelin H."/>
            <person name="Glass J.I."/>
            <person name="Rusch D."/>
            <person name="Podicherti R."/>
            <person name="Tsui H.-C.T."/>
            <person name="Winkler M.E."/>
        </authorList>
    </citation>
    <scope>NUCLEOTIDE SEQUENCE</scope>
</reference>
<name>A0A383AEZ6_9ZZZZ</name>
<evidence type="ECO:0000313" key="1">
    <source>
        <dbReference type="EMBL" id="SVE05648.1"/>
    </source>
</evidence>
<evidence type="ECO:0008006" key="2">
    <source>
        <dbReference type="Google" id="ProtNLM"/>
    </source>
</evidence>
<sequence>NQVSEIIKTPYGYHIFKLVDIKAPRELTLSEAKNIIYNQLLRDEQSDRFEKWLIEHKNNSKIEIRENVLSKYSL</sequence>
<dbReference type="AlphaFoldDB" id="A0A383AEZ6"/>
<dbReference type="EMBL" id="UINC01191157">
    <property type="protein sequence ID" value="SVE05648.1"/>
    <property type="molecule type" value="Genomic_DNA"/>
</dbReference>
<dbReference type="InterPro" id="IPR046357">
    <property type="entry name" value="PPIase_dom_sf"/>
</dbReference>
<accession>A0A383AEZ6</accession>
<dbReference type="GO" id="GO:0003755">
    <property type="term" value="F:peptidyl-prolyl cis-trans isomerase activity"/>
    <property type="evidence" value="ECO:0007669"/>
    <property type="project" value="InterPro"/>
</dbReference>
<organism evidence="1">
    <name type="scientific">marine metagenome</name>
    <dbReference type="NCBI Taxonomy" id="408172"/>
    <lineage>
        <taxon>unclassified sequences</taxon>
        <taxon>metagenomes</taxon>
        <taxon>ecological metagenomes</taxon>
    </lineage>
</organism>
<protein>
    <recommendedName>
        <fullName evidence="2">PpiC domain-containing protein</fullName>
    </recommendedName>
</protein>
<dbReference type="Gene3D" id="1.10.4030.10">
    <property type="entry name" value="Porin chaperone SurA, peptide-binding domain"/>
    <property type="match status" value="1"/>
</dbReference>
<proteinExistence type="predicted"/>
<dbReference type="Gene3D" id="3.10.50.40">
    <property type="match status" value="1"/>
</dbReference>